<evidence type="ECO:0000313" key="4">
    <source>
        <dbReference type="Proteomes" id="UP001140091"/>
    </source>
</evidence>
<sequence length="452" mass="47229">MAAIIVDDSKLLAGSNLVGAQWESQTTAPNAFNGTISLCRTGTGGAGAAPPSLSYSFDGTGFSLYGRPTEDLSLTYSIDGSSPAPVTLHTEDSIDIIENARALYLDFITYVPYNISSHVGEDVVVDDQDSTIAYTGTWRPSFGSSTPVGDPYNGTWSQTRTAGSSFKADFTGSSVSVYGSLRPMSGRLTATYAVDNGTPQSIVHYDGTQTTTPEGSVSWGMNRVFYKGDLTPGPHTITVTVSEVTETQEYFFDYITYKASPQAWVAPTDTPNTPGSTSTSRKMSKGAKAGAIVGSIVGFLLLLLLLLWFLKRRRDRRNDGDAEKGAAAAESEKEEDDKDKASGSLPPWSPPHLGAGASATPSDGQSLLKEGSVIEKSATPPPANNAEPTEGTAPAKADTPSEGAAPAKPDTPSDGTASAKPDTPSDGQPLSKEGSDTEQEKPESATPAPAST</sequence>
<evidence type="ECO:0000256" key="2">
    <source>
        <dbReference type="SAM" id="Phobius"/>
    </source>
</evidence>
<gene>
    <name evidence="3" type="ORF">H1R20_g2956</name>
</gene>
<dbReference type="OrthoDB" id="3265734at2759"/>
<dbReference type="EMBL" id="JANBPK010000725">
    <property type="protein sequence ID" value="KAJ2934176.1"/>
    <property type="molecule type" value="Genomic_DNA"/>
</dbReference>
<dbReference type="Proteomes" id="UP001140091">
    <property type="component" value="Unassembled WGS sequence"/>
</dbReference>
<keyword evidence="2" id="KW-0472">Membrane</keyword>
<feature type="compositionally biased region" description="Basic and acidic residues" evidence="1">
    <location>
        <begin position="433"/>
        <end position="443"/>
    </location>
</feature>
<feature type="non-terminal residue" evidence="3">
    <location>
        <position position="1"/>
    </location>
</feature>
<organism evidence="3 4">
    <name type="scientific">Candolleomyces eurysporus</name>
    <dbReference type="NCBI Taxonomy" id="2828524"/>
    <lineage>
        <taxon>Eukaryota</taxon>
        <taxon>Fungi</taxon>
        <taxon>Dikarya</taxon>
        <taxon>Basidiomycota</taxon>
        <taxon>Agaricomycotina</taxon>
        <taxon>Agaricomycetes</taxon>
        <taxon>Agaricomycetidae</taxon>
        <taxon>Agaricales</taxon>
        <taxon>Agaricineae</taxon>
        <taxon>Psathyrellaceae</taxon>
        <taxon>Candolleomyces</taxon>
    </lineage>
</organism>
<protein>
    <submittedName>
        <fullName evidence="3">Uncharacterized protein</fullName>
    </submittedName>
</protein>
<evidence type="ECO:0000256" key="1">
    <source>
        <dbReference type="SAM" id="MobiDB-lite"/>
    </source>
</evidence>
<proteinExistence type="predicted"/>
<reference evidence="3" key="1">
    <citation type="submission" date="2022-06" db="EMBL/GenBank/DDBJ databases">
        <title>Genome Sequence of Candolleomyces eurysporus.</title>
        <authorList>
            <person name="Buettner E."/>
        </authorList>
    </citation>
    <scope>NUCLEOTIDE SEQUENCE</scope>
    <source>
        <strain evidence="3">VTCC 930004</strain>
    </source>
</reference>
<feature type="transmembrane region" description="Helical" evidence="2">
    <location>
        <begin position="289"/>
        <end position="310"/>
    </location>
</feature>
<name>A0A9W8MKM3_9AGAR</name>
<dbReference type="Gene3D" id="2.60.120.260">
    <property type="entry name" value="Galactose-binding domain-like"/>
    <property type="match status" value="1"/>
</dbReference>
<evidence type="ECO:0000313" key="3">
    <source>
        <dbReference type="EMBL" id="KAJ2934176.1"/>
    </source>
</evidence>
<keyword evidence="2" id="KW-1133">Transmembrane helix</keyword>
<keyword evidence="2" id="KW-0812">Transmembrane</keyword>
<accession>A0A9W8MKM3</accession>
<comment type="caution">
    <text evidence="3">The sequence shown here is derived from an EMBL/GenBank/DDBJ whole genome shotgun (WGS) entry which is preliminary data.</text>
</comment>
<keyword evidence="4" id="KW-1185">Reference proteome</keyword>
<dbReference type="AlphaFoldDB" id="A0A9W8MKM3"/>
<feature type="region of interest" description="Disordered" evidence="1">
    <location>
        <begin position="316"/>
        <end position="452"/>
    </location>
</feature>